<sequence length="115" mass="13217">GKEEAENLRKTERENQRRLATEAKKRRKQLATKKEELRKQLKGTAKPVGLSEEQQQEICSQEKLRSKESSDLVSAEDQLSLRNATKDAMLPDSIVNFLTGREKYVLSLHFCPSMK</sequence>
<feature type="region of interest" description="Disordered" evidence="1">
    <location>
        <begin position="1"/>
        <end position="73"/>
    </location>
</feature>
<proteinExistence type="predicted"/>
<evidence type="ECO:0000256" key="1">
    <source>
        <dbReference type="SAM" id="MobiDB-lite"/>
    </source>
</evidence>
<accession>A0AA38FW49</accession>
<dbReference type="Proteomes" id="UP000824469">
    <property type="component" value="Unassembled WGS sequence"/>
</dbReference>
<reference evidence="2 3" key="1">
    <citation type="journal article" date="2021" name="Nat. Plants">
        <title>The Taxus genome provides insights into paclitaxel biosynthesis.</title>
        <authorList>
            <person name="Xiong X."/>
            <person name="Gou J."/>
            <person name="Liao Q."/>
            <person name="Li Y."/>
            <person name="Zhou Q."/>
            <person name="Bi G."/>
            <person name="Li C."/>
            <person name="Du R."/>
            <person name="Wang X."/>
            <person name="Sun T."/>
            <person name="Guo L."/>
            <person name="Liang H."/>
            <person name="Lu P."/>
            <person name="Wu Y."/>
            <person name="Zhang Z."/>
            <person name="Ro D.K."/>
            <person name="Shang Y."/>
            <person name="Huang S."/>
            <person name="Yan J."/>
        </authorList>
    </citation>
    <scope>NUCLEOTIDE SEQUENCE [LARGE SCALE GENOMIC DNA]</scope>
    <source>
        <strain evidence="2">Ta-2019</strain>
    </source>
</reference>
<dbReference type="AlphaFoldDB" id="A0AA38FW49"/>
<name>A0AA38FW49_TAXCH</name>
<feature type="compositionally biased region" description="Basic and acidic residues" evidence="1">
    <location>
        <begin position="1"/>
        <end position="23"/>
    </location>
</feature>
<organism evidence="2 3">
    <name type="scientific">Taxus chinensis</name>
    <name type="common">Chinese yew</name>
    <name type="synonym">Taxus wallichiana var. chinensis</name>
    <dbReference type="NCBI Taxonomy" id="29808"/>
    <lineage>
        <taxon>Eukaryota</taxon>
        <taxon>Viridiplantae</taxon>
        <taxon>Streptophyta</taxon>
        <taxon>Embryophyta</taxon>
        <taxon>Tracheophyta</taxon>
        <taxon>Spermatophyta</taxon>
        <taxon>Pinopsida</taxon>
        <taxon>Pinidae</taxon>
        <taxon>Conifers II</taxon>
        <taxon>Cupressales</taxon>
        <taxon>Taxaceae</taxon>
        <taxon>Taxus</taxon>
    </lineage>
</organism>
<gene>
    <name evidence="2" type="ORF">KI387_026190</name>
</gene>
<comment type="caution">
    <text evidence="2">The sequence shown here is derived from an EMBL/GenBank/DDBJ whole genome shotgun (WGS) entry which is preliminary data.</text>
</comment>
<feature type="non-terminal residue" evidence="2">
    <location>
        <position position="115"/>
    </location>
</feature>
<dbReference type="EMBL" id="JAHRHJ020000006">
    <property type="protein sequence ID" value="KAH9311155.1"/>
    <property type="molecule type" value="Genomic_DNA"/>
</dbReference>
<evidence type="ECO:0000313" key="3">
    <source>
        <dbReference type="Proteomes" id="UP000824469"/>
    </source>
</evidence>
<keyword evidence="3" id="KW-1185">Reference proteome</keyword>
<evidence type="ECO:0000313" key="2">
    <source>
        <dbReference type="EMBL" id="KAH9311155.1"/>
    </source>
</evidence>
<feature type="compositionally biased region" description="Basic and acidic residues" evidence="1">
    <location>
        <begin position="60"/>
        <end position="70"/>
    </location>
</feature>
<protein>
    <submittedName>
        <fullName evidence="2">Uncharacterized protein</fullName>
    </submittedName>
</protein>